<dbReference type="PANTHER" id="PTHR42754">
    <property type="entry name" value="ENDOGLUCANASE"/>
    <property type="match status" value="1"/>
</dbReference>
<dbReference type="InterPro" id="IPR001434">
    <property type="entry name" value="OmcB-like_DUF11"/>
</dbReference>
<dbReference type="Pfam" id="PF01345">
    <property type="entry name" value="DUF11"/>
    <property type="match status" value="2"/>
</dbReference>
<protein>
    <submittedName>
        <fullName evidence="2">DUF11 domain-containing protein</fullName>
    </submittedName>
</protein>
<keyword evidence="3" id="KW-1185">Reference proteome</keyword>
<name>A0A5C6RG23_9BACT</name>
<dbReference type="InterPro" id="IPR047589">
    <property type="entry name" value="DUF11_rpt"/>
</dbReference>
<proteinExistence type="predicted"/>
<dbReference type="NCBIfam" id="TIGR01451">
    <property type="entry name" value="B_ant_repeat"/>
    <property type="match status" value="2"/>
</dbReference>
<dbReference type="Gene3D" id="2.60.40.2700">
    <property type="match status" value="1"/>
</dbReference>
<dbReference type="PANTHER" id="PTHR42754:SF1">
    <property type="entry name" value="LIPOPROTEIN"/>
    <property type="match status" value="1"/>
</dbReference>
<evidence type="ECO:0000313" key="3">
    <source>
        <dbReference type="Proteomes" id="UP000321580"/>
    </source>
</evidence>
<reference evidence="2 3" key="1">
    <citation type="submission" date="2019-08" db="EMBL/GenBank/DDBJ databases">
        <title>Genome of Phaeodactylibacter luteus.</title>
        <authorList>
            <person name="Bowman J.P."/>
        </authorList>
    </citation>
    <scope>NUCLEOTIDE SEQUENCE [LARGE SCALE GENOMIC DNA]</scope>
    <source>
        <strain evidence="2 3">KCTC 42180</strain>
    </source>
</reference>
<organism evidence="2 3">
    <name type="scientific">Phaeodactylibacter luteus</name>
    <dbReference type="NCBI Taxonomy" id="1564516"/>
    <lineage>
        <taxon>Bacteria</taxon>
        <taxon>Pseudomonadati</taxon>
        <taxon>Bacteroidota</taxon>
        <taxon>Saprospiria</taxon>
        <taxon>Saprospirales</taxon>
        <taxon>Haliscomenobacteraceae</taxon>
        <taxon>Phaeodactylibacter</taxon>
    </lineage>
</organism>
<gene>
    <name evidence="2" type="ORF">FRY97_20125</name>
</gene>
<dbReference type="Gene3D" id="2.60.40.10">
    <property type="entry name" value="Immunoglobulins"/>
    <property type="match status" value="5"/>
</dbReference>
<dbReference type="Proteomes" id="UP000321580">
    <property type="component" value="Unassembled WGS sequence"/>
</dbReference>
<dbReference type="InterPro" id="IPR013783">
    <property type="entry name" value="Ig-like_fold"/>
</dbReference>
<feature type="non-terminal residue" evidence="2">
    <location>
        <position position="2135"/>
    </location>
</feature>
<comment type="caution">
    <text evidence="2">The sequence shown here is derived from an EMBL/GenBank/DDBJ whole genome shotgun (WGS) entry which is preliminary data.</text>
</comment>
<dbReference type="OrthoDB" id="898151at2"/>
<feature type="domain" description="DUF11" evidence="1">
    <location>
        <begin position="1988"/>
        <end position="2097"/>
    </location>
</feature>
<sequence>MNDMLHIKDTKKINLNRTFHASFRARLSRVKDAKQNFMKNFTHRSAAIPSHFGTAKGYLSLAFLCLLLGLSTLQAQVMPPNIEWDKTVGGDDEDFLSSVTQTADGGYILAGYSNSNISGDKSEPTDGFSDYWVVKLDASGAFEWENTIGGDGLDLLETVAATADGGCILGGYSNSSASGDKSQDAINGNLDYWVVKLDALGVIEWDKIIGGTDGDVLKAIVQTADGGYVLGGESISNASGDKSQDAFDSSGDYWVVKLDALGNVQWDNTLGGDDTEVFKSVQQTADGGYILGGYSASDASGDKSEDSQGNLDYWVVKLDAQGAMEWENTIGGSESDALETVIQTADGGYLVGGSSKSPVSGDKTEPNYGFDDYWVVKLDAQGTIEWQNTLEGDRQDDLLAVAQTGDGGYLLFGHSNTNIFGDKSENTKGVTGFDDYWVVKLDALGTTIEWDKTIGGDNGDFLQAVAQTADGGFILGGYSGSSISGDKSEDNRGSGFFSPDYWVVKLECQSSTAAVTNDISPATQTACQLGSPQVIMGTDDDAIYQDPITYQWQISTDNVSWTDIAGATGKDFLPEPALADRYFRRIANWNCQQSDTSNVHTLLISGGTAPTVDAGGVFYTCPSSPVTLGGAPTASGGTGPYTYTWDMAGALNDPAIANPVATVAGQTIFTLEVIDNAGCRKIDQAVVIPYEADAGADVQLCAGGPGAQIGTTPPQGLAATYSWSPATGLSDANIAQPIATPGATTTYTLSVTYTNADGLACTTTDAVEVTFTGPPPTPNFAGPDQVLCAGNPTTTTLGTPADPGYTYTWAPGKYLETNNAAEVTFNSGDEFPTVPDPITYQLTAEQNGCTFTDDVELTVIRSFAGLDGCGPRFIGTPDQTPYIAETYTWTLLSSVNGNTGFLGSTTDPVVPVGPAGAGGLDVYQLEVSFGGTTCVSTVEVPECACGVVIERARDGNCPLFDGSNIRLLATAGPGAANDFTYTWSPADGLSATTGREVFLTDGVNRTYTVTATSTIDPSFTCSGTIEVNNPAWSYPDFPVSDDEACSGTLLNIGLPPVAGYSYAWSGPDAFTSTDSDPQITVSSASSGTYSVTVTEDVSGCFSVVQKDVTAQGPVANAGPDYTACSNAVITLGTPDNSGGANTFAWEPAASPWQNGTDETSPQPQILLATTVTFTLTVTDPQGCTNTDEATVTIDNNPTIADAPDQDICLGDEVQIGSPALPGVTYSWSPTTGLSNPNIAQPLASPTGTTAYTVTATFPGNCNLDPTDAVTVTVFDPAFDLGADLSSCPTGAGVSIGANAPSTGVAQYIWSPLTGLDDGTIQNPTANPSVATTYSLRVIYTNGCEFTDQITVSPESEPEAGFNRTICLGETTTIGSASNTGTIAWTGDTGPLSSTSAAAPVFDSNISGPGTFNLTLTMTVGTCTTTDDIQIIVTAPPSISPVSASVCTGGCAQIGLTPQAGFTYSWYPATDLSSATVANPTVCPTASRTYQLTATSLATGCSVTEEVTVKVLPATAPTVTVDPVLACVGTSFTFNTNVSPAGSYSFLWTPATGLSSPFVEDPSGIANTTTTYTVQVTDNTTGCASEAEALVEVQSGFSSLISTQPVPITVCDLPISTTANFSITNNNSGTFTYQWQENKFIGWQDLTDDATYSGTNTTSLTINSPGGLEAADYRVVVTQTDGCGTSETSTAVSLDVENCNCPLAGDDNSDSFTAGSGAGYDLTALLSGADAGGTWAQTGGDAVDISNPANVDFSASAPGVYTFTYTHAASGTCLEDQAVFTITINAPQIDLGITKTVDNNMPNFGDNVVFTLTVTNHGPSDATGVQVDDLLSAGFTYSSDNSGGSYTPGTGVWTIGNLNNGQSVSLQITAAADQVGSYLNQATVSLDQPDYFLPNNEAEVEVFPVFPTVVTNTTCPEETADLTTINIENQPAGTTVTYHSSLPVSTGNEVADPTMVPSGIYYIAFYDPVAMCFSGATQVTVDELICYADLQIFKTVDNPMPDVATNVVFTLQVINNGPDLATGVFVTDNLPSGYSYVSDDGGGAYNSGTGRWTIGNLANGATATLNITATVNTTGDYLNTATVFGDQNDLLPGNNTDDEATSPNQISDITTVKTNGTNTYVPGTTVPYTITVTNNG</sequence>
<evidence type="ECO:0000259" key="1">
    <source>
        <dbReference type="Pfam" id="PF01345"/>
    </source>
</evidence>
<evidence type="ECO:0000313" key="2">
    <source>
        <dbReference type="EMBL" id="TXB60631.1"/>
    </source>
</evidence>
<feature type="domain" description="DUF11" evidence="1">
    <location>
        <begin position="1789"/>
        <end position="1901"/>
    </location>
</feature>
<accession>A0A5C6RG23</accession>
<dbReference type="EMBL" id="VOOR01000071">
    <property type="protein sequence ID" value="TXB60631.1"/>
    <property type="molecule type" value="Genomic_DNA"/>
</dbReference>